<comment type="caution">
    <text evidence="1">The sequence shown here is derived from an EMBL/GenBank/DDBJ whole genome shotgun (WGS) entry which is preliminary data.</text>
</comment>
<dbReference type="EMBL" id="JANBPW010003092">
    <property type="protein sequence ID" value="KAJ1938671.1"/>
    <property type="molecule type" value="Genomic_DNA"/>
</dbReference>
<dbReference type="Proteomes" id="UP001150603">
    <property type="component" value="Unassembled WGS sequence"/>
</dbReference>
<sequence>MVPDSDESGNLTLLPNRPKHLVSLVETIEIPESFDAAQKIRNREHPAREQPENMKMQFVPFGFYSAEDYMQMNGMEAESLSMPAAEEPAKKKRKVSADVETPVSPKADKKKAKKEKKDKGKKEKDTDVDVEMTPASPKADKKAAKKERREKKPKHKKSKE</sequence>
<evidence type="ECO:0000313" key="1">
    <source>
        <dbReference type="EMBL" id="KAJ1938671.1"/>
    </source>
</evidence>
<proteinExistence type="predicted"/>
<accession>A0ACC1J5P1</accession>
<keyword evidence="2" id="KW-1185">Reference proteome</keyword>
<evidence type="ECO:0000313" key="2">
    <source>
        <dbReference type="Proteomes" id="UP001150603"/>
    </source>
</evidence>
<name>A0ACC1J5P1_9FUNG</name>
<protein>
    <submittedName>
        <fullName evidence="1">Uncharacterized protein</fullName>
    </submittedName>
</protein>
<reference evidence="1" key="1">
    <citation type="submission" date="2022-07" db="EMBL/GenBank/DDBJ databases">
        <title>Phylogenomic reconstructions and comparative analyses of Kickxellomycotina fungi.</title>
        <authorList>
            <person name="Reynolds N.K."/>
            <person name="Stajich J.E."/>
            <person name="Barry K."/>
            <person name="Grigoriev I.V."/>
            <person name="Crous P."/>
            <person name="Smith M.E."/>
        </authorList>
    </citation>
    <scope>NUCLEOTIDE SEQUENCE</scope>
    <source>
        <strain evidence="1">NRRL 5244</strain>
    </source>
</reference>
<organism evidence="1 2">
    <name type="scientific">Linderina macrospora</name>
    <dbReference type="NCBI Taxonomy" id="4868"/>
    <lineage>
        <taxon>Eukaryota</taxon>
        <taxon>Fungi</taxon>
        <taxon>Fungi incertae sedis</taxon>
        <taxon>Zoopagomycota</taxon>
        <taxon>Kickxellomycotina</taxon>
        <taxon>Kickxellomycetes</taxon>
        <taxon>Kickxellales</taxon>
        <taxon>Kickxellaceae</taxon>
        <taxon>Linderina</taxon>
    </lineage>
</organism>
<gene>
    <name evidence="1" type="ORF">FBU59_004368</name>
</gene>